<feature type="transmembrane region" description="Helical" evidence="1">
    <location>
        <begin position="53"/>
        <end position="76"/>
    </location>
</feature>
<feature type="domain" description="DUF1206" evidence="2">
    <location>
        <begin position="185"/>
        <end position="251"/>
    </location>
</feature>
<feature type="transmembrane region" description="Helical" evidence="1">
    <location>
        <begin position="229"/>
        <end position="252"/>
    </location>
</feature>
<feature type="transmembrane region" description="Helical" evidence="1">
    <location>
        <begin position="12"/>
        <end position="33"/>
    </location>
</feature>
<dbReference type="RefSeq" id="WP_183617779.1">
    <property type="nucleotide sequence ID" value="NZ_JACIDY010000007.1"/>
</dbReference>
<dbReference type="AlphaFoldDB" id="A0A7W6FZB3"/>
<feature type="domain" description="DUF1206" evidence="2">
    <location>
        <begin position="14"/>
        <end position="80"/>
    </location>
</feature>
<reference evidence="3 4" key="1">
    <citation type="submission" date="2020-08" db="EMBL/GenBank/DDBJ databases">
        <title>Genomic Encyclopedia of Type Strains, Phase IV (KMG-IV): sequencing the most valuable type-strain genomes for metagenomic binning, comparative biology and taxonomic classification.</title>
        <authorList>
            <person name="Goeker M."/>
        </authorList>
    </citation>
    <scope>NUCLEOTIDE SEQUENCE [LARGE SCALE GENOMIC DNA]</scope>
    <source>
        <strain evidence="3 4">DSM 27568</strain>
    </source>
</reference>
<keyword evidence="1" id="KW-0812">Transmembrane</keyword>
<accession>A0A7W6FZB3</accession>
<gene>
    <name evidence="3" type="ORF">GGR39_002831</name>
</gene>
<sequence length="269" mass="28474">MVDKSEKVVWLARLGYATRGVVYVLLGCLALTASGRDEAQDGVTGSLEYLGSIPGGTAILYVSALGLLGYALYKFIAATYDLESLGNDIKGIGQRVGYLASGLIHAGLSWTALQLAYGAKSEAEDRTHDLATSALTYDLGPVAIGVVGAALIVGAAFQAKQAFDASFMKHISSRAPDATCWIGRIGHATRGVVFLLMGWSLLRSAWFASSEEARSLGQVLLDLRDNRPAFTIAAAGIVMFGLFSLITARYRIIPDPEAKLRAGPSLGKK</sequence>
<dbReference type="Pfam" id="PF06724">
    <property type="entry name" value="DUF1206"/>
    <property type="match status" value="3"/>
</dbReference>
<dbReference type="Proteomes" id="UP000561459">
    <property type="component" value="Unassembled WGS sequence"/>
</dbReference>
<feature type="transmembrane region" description="Helical" evidence="1">
    <location>
        <begin position="139"/>
        <end position="159"/>
    </location>
</feature>
<protein>
    <recommendedName>
        <fullName evidence="2">DUF1206 domain-containing protein</fullName>
    </recommendedName>
</protein>
<evidence type="ECO:0000259" key="2">
    <source>
        <dbReference type="Pfam" id="PF06724"/>
    </source>
</evidence>
<proteinExistence type="predicted"/>
<dbReference type="EMBL" id="JACIDY010000007">
    <property type="protein sequence ID" value="MBB3941163.1"/>
    <property type="molecule type" value="Genomic_DNA"/>
</dbReference>
<evidence type="ECO:0000313" key="4">
    <source>
        <dbReference type="Proteomes" id="UP000561459"/>
    </source>
</evidence>
<feature type="transmembrane region" description="Helical" evidence="1">
    <location>
        <begin position="96"/>
        <end position="119"/>
    </location>
</feature>
<keyword evidence="1" id="KW-0472">Membrane</keyword>
<name>A0A7W6FZB3_9SPHN</name>
<evidence type="ECO:0000256" key="1">
    <source>
        <dbReference type="SAM" id="Phobius"/>
    </source>
</evidence>
<keyword evidence="4" id="KW-1185">Reference proteome</keyword>
<organism evidence="3 4">
    <name type="scientific">Novosphingobium fluoreni</name>
    <dbReference type="NCBI Taxonomy" id="1391222"/>
    <lineage>
        <taxon>Bacteria</taxon>
        <taxon>Pseudomonadati</taxon>
        <taxon>Pseudomonadota</taxon>
        <taxon>Alphaproteobacteria</taxon>
        <taxon>Sphingomonadales</taxon>
        <taxon>Sphingomonadaceae</taxon>
        <taxon>Novosphingobium</taxon>
    </lineage>
</organism>
<keyword evidence="1" id="KW-1133">Transmembrane helix</keyword>
<feature type="domain" description="DUF1206" evidence="2">
    <location>
        <begin position="96"/>
        <end position="163"/>
    </location>
</feature>
<dbReference type="InterPro" id="IPR009597">
    <property type="entry name" value="DUF1206"/>
</dbReference>
<evidence type="ECO:0000313" key="3">
    <source>
        <dbReference type="EMBL" id="MBB3941163.1"/>
    </source>
</evidence>
<comment type="caution">
    <text evidence="3">The sequence shown here is derived from an EMBL/GenBank/DDBJ whole genome shotgun (WGS) entry which is preliminary data.</text>
</comment>
<feature type="transmembrane region" description="Helical" evidence="1">
    <location>
        <begin position="191"/>
        <end position="209"/>
    </location>
</feature>